<dbReference type="PANTHER" id="PTHR45528:SF1">
    <property type="entry name" value="SENSOR HISTIDINE KINASE CPXA"/>
    <property type="match status" value="1"/>
</dbReference>
<evidence type="ECO:0000256" key="13">
    <source>
        <dbReference type="ARBA" id="ARBA00023136"/>
    </source>
</evidence>
<dbReference type="RefSeq" id="WP_307355581.1">
    <property type="nucleotide sequence ID" value="NZ_BAAACJ010000033.1"/>
</dbReference>
<dbReference type="InterPro" id="IPR036097">
    <property type="entry name" value="HisK_dim/P_sf"/>
</dbReference>
<dbReference type="InterPro" id="IPR005467">
    <property type="entry name" value="His_kinase_dom"/>
</dbReference>
<keyword evidence="13 14" id="KW-0472">Membrane</keyword>
<dbReference type="Gene3D" id="3.30.565.10">
    <property type="entry name" value="Histidine kinase-like ATPase, C-terminal domain"/>
    <property type="match status" value="1"/>
</dbReference>
<evidence type="ECO:0000256" key="2">
    <source>
        <dbReference type="ARBA" id="ARBA00004651"/>
    </source>
</evidence>
<keyword evidence="8" id="KW-0547">Nucleotide-binding</keyword>
<dbReference type="CDD" id="cd00075">
    <property type="entry name" value="HATPase"/>
    <property type="match status" value="1"/>
</dbReference>
<organism evidence="16 17">
    <name type="scientific">Hathewaya limosa</name>
    <name type="common">Clostridium limosum</name>
    <dbReference type="NCBI Taxonomy" id="1536"/>
    <lineage>
        <taxon>Bacteria</taxon>
        <taxon>Bacillati</taxon>
        <taxon>Bacillota</taxon>
        <taxon>Clostridia</taxon>
        <taxon>Eubacteriales</taxon>
        <taxon>Clostridiaceae</taxon>
        <taxon>Hathewaya</taxon>
    </lineage>
</organism>
<dbReference type="EC" id="2.7.13.3" evidence="3"/>
<dbReference type="PRINTS" id="PR00344">
    <property type="entry name" value="BCTRLSENSOR"/>
</dbReference>
<dbReference type="InterPro" id="IPR003594">
    <property type="entry name" value="HATPase_dom"/>
</dbReference>
<evidence type="ECO:0000256" key="3">
    <source>
        <dbReference type="ARBA" id="ARBA00012438"/>
    </source>
</evidence>
<evidence type="ECO:0000313" key="16">
    <source>
        <dbReference type="EMBL" id="MDQ0479570.1"/>
    </source>
</evidence>
<dbReference type="EMBL" id="JAUSWN010000009">
    <property type="protein sequence ID" value="MDQ0479570.1"/>
    <property type="molecule type" value="Genomic_DNA"/>
</dbReference>
<dbReference type="SUPFAM" id="SSF55874">
    <property type="entry name" value="ATPase domain of HSP90 chaperone/DNA topoisomerase II/histidine kinase"/>
    <property type="match status" value="1"/>
</dbReference>
<sequence length="479" mass="55698">MKIWKSFFLWSTLVCGTLFILSQFILIQNSYNITLNNNIKKDISNTKHLQLFLESTILDFLNTPDPEEPTSEKDILFTKKAKTFISIKLNEYLKYSKDTYVEFTDDHNKKIYSNFPFDIAKREELENKSKHMKYIIRDIQNKEFIFIVTPIKVNSNQNYILTYISDISDTFLRRTEDYKFSLNLLIIFIILMGTSMLIISKKLSKSITELINKINIFKDENKICPKFNKKTFYEIKILENEINTMQESLKENLKILREESENKQNFIQSFTHELKTPLTSIIGYSDFLLNVKNIDSETNLKCLNYIKSEGKRLENLSFVLMDLFLITGTSINKKTYSTNSLIIDCINSITPKANMRKISLLSNINDFKLFVDEELFKVLLLNLIDNAIKASSENSNIIINSYLKDSKKYIEIIDFGIGIPKKDLDKIKEPFYVVDKSRAKKNQGVGLGMSIVYKICDLLKITITIESELNKGTKVTLCI</sequence>
<accession>A0ABU0JR49</accession>
<evidence type="ECO:0000256" key="8">
    <source>
        <dbReference type="ARBA" id="ARBA00022741"/>
    </source>
</evidence>
<dbReference type="InterPro" id="IPR050398">
    <property type="entry name" value="HssS/ArlS-like"/>
</dbReference>
<evidence type="ECO:0000313" key="17">
    <source>
        <dbReference type="Proteomes" id="UP001224418"/>
    </source>
</evidence>
<keyword evidence="9 16" id="KW-0418">Kinase</keyword>
<proteinExistence type="predicted"/>
<dbReference type="CDD" id="cd00082">
    <property type="entry name" value="HisKA"/>
    <property type="match status" value="1"/>
</dbReference>
<comment type="caution">
    <text evidence="16">The sequence shown here is derived from an EMBL/GenBank/DDBJ whole genome shotgun (WGS) entry which is preliminary data.</text>
</comment>
<gene>
    <name evidence="16" type="ORF">QOZ93_001311</name>
</gene>
<evidence type="ECO:0000256" key="14">
    <source>
        <dbReference type="SAM" id="Phobius"/>
    </source>
</evidence>
<dbReference type="PROSITE" id="PS50109">
    <property type="entry name" value="HIS_KIN"/>
    <property type="match status" value="1"/>
</dbReference>
<dbReference type="Pfam" id="PF00512">
    <property type="entry name" value="HisKA"/>
    <property type="match status" value="1"/>
</dbReference>
<dbReference type="SMART" id="SM00388">
    <property type="entry name" value="HisKA"/>
    <property type="match status" value="1"/>
</dbReference>
<evidence type="ECO:0000256" key="9">
    <source>
        <dbReference type="ARBA" id="ARBA00022777"/>
    </source>
</evidence>
<comment type="subcellular location">
    <subcellularLocation>
        <location evidence="2">Cell membrane</location>
        <topology evidence="2">Multi-pass membrane protein</topology>
    </subcellularLocation>
</comment>
<dbReference type="SMART" id="SM00387">
    <property type="entry name" value="HATPase_c"/>
    <property type="match status" value="1"/>
</dbReference>
<dbReference type="PANTHER" id="PTHR45528">
    <property type="entry name" value="SENSOR HISTIDINE KINASE CPXA"/>
    <property type="match status" value="1"/>
</dbReference>
<dbReference type="InterPro" id="IPR003661">
    <property type="entry name" value="HisK_dim/P_dom"/>
</dbReference>
<keyword evidence="12" id="KW-0902">Two-component regulatory system</keyword>
<dbReference type="InterPro" id="IPR036890">
    <property type="entry name" value="HATPase_C_sf"/>
</dbReference>
<protein>
    <recommendedName>
        <fullName evidence="3">histidine kinase</fullName>
        <ecNumber evidence="3">2.7.13.3</ecNumber>
    </recommendedName>
</protein>
<keyword evidence="4" id="KW-1003">Cell membrane</keyword>
<keyword evidence="5" id="KW-0597">Phosphoprotein</keyword>
<evidence type="ECO:0000256" key="5">
    <source>
        <dbReference type="ARBA" id="ARBA00022553"/>
    </source>
</evidence>
<feature type="domain" description="Histidine kinase" evidence="15">
    <location>
        <begin position="269"/>
        <end position="479"/>
    </location>
</feature>
<evidence type="ECO:0000256" key="11">
    <source>
        <dbReference type="ARBA" id="ARBA00022989"/>
    </source>
</evidence>
<evidence type="ECO:0000256" key="4">
    <source>
        <dbReference type="ARBA" id="ARBA00022475"/>
    </source>
</evidence>
<keyword evidence="7 14" id="KW-0812">Transmembrane</keyword>
<feature type="transmembrane region" description="Helical" evidence="14">
    <location>
        <begin position="7"/>
        <end position="27"/>
    </location>
</feature>
<evidence type="ECO:0000256" key="7">
    <source>
        <dbReference type="ARBA" id="ARBA00022692"/>
    </source>
</evidence>
<keyword evidence="17" id="KW-1185">Reference proteome</keyword>
<name>A0ABU0JR49_HATLI</name>
<dbReference type="Proteomes" id="UP001224418">
    <property type="component" value="Unassembled WGS sequence"/>
</dbReference>
<comment type="catalytic activity">
    <reaction evidence="1">
        <text>ATP + protein L-histidine = ADP + protein N-phospho-L-histidine.</text>
        <dbReference type="EC" id="2.7.13.3"/>
    </reaction>
</comment>
<evidence type="ECO:0000259" key="15">
    <source>
        <dbReference type="PROSITE" id="PS50109"/>
    </source>
</evidence>
<evidence type="ECO:0000256" key="1">
    <source>
        <dbReference type="ARBA" id="ARBA00000085"/>
    </source>
</evidence>
<dbReference type="InterPro" id="IPR004358">
    <property type="entry name" value="Sig_transdc_His_kin-like_C"/>
</dbReference>
<dbReference type="SUPFAM" id="SSF47384">
    <property type="entry name" value="Homodimeric domain of signal transducing histidine kinase"/>
    <property type="match status" value="1"/>
</dbReference>
<keyword evidence="10" id="KW-0067">ATP-binding</keyword>
<evidence type="ECO:0000256" key="6">
    <source>
        <dbReference type="ARBA" id="ARBA00022679"/>
    </source>
</evidence>
<evidence type="ECO:0000256" key="12">
    <source>
        <dbReference type="ARBA" id="ARBA00023012"/>
    </source>
</evidence>
<keyword evidence="11 14" id="KW-1133">Transmembrane helix</keyword>
<dbReference type="GO" id="GO:0016301">
    <property type="term" value="F:kinase activity"/>
    <property type="evidence" value="ECO:0007669"/>
    <property type="project" value="UniProtKB-KW"/>
</dbReference>
<dbReference type="Pfam" id="PF02518">
    <property type="entry name" value="HATPase_c"/>
    <property type="match status" value="1"/>
</dbReference>
<evidence type="ECO:0000256" key="10">
    <source>
        <dbReference type="ARBA" id="ARBA00022840"/>
    </source>
</evidence>
<reference evidence="16 17" key="1">
    <citation type="submission" date="2023-07" db="EMBL/GenBank/DDBJ databases">
        <title>Genomic Encyclopedia of Type Strains, Phase IV (KMG-IV): sequencing the most valuable type-strain genomes for metagenomic binning, comparative biology and taxonomic classification.</title>
        <authorList>
            <person name="Goeker M."/>
        </authorList>
    </citation>
    <scope>NUCLEOTIDE SEQUENCE [LARGE SCALE GENOMIC DNA]</scope>
    <source>
        <strain evidence="16 17">DSM 1400</strain>
    </source>
</reference>
<feature type="transmembrane region" description="Helical" evidence="14">
    <location>
        <begin position="180"/>
        <end position="199"/>
    </location>
</feature>
<dbReference type="Gene3D" id="1.10.287.130">
    <property type="match status" value="1"/>
</dbReference>
<keyword evidence="6" id="KW-0808">Transferase</keyword>